<name>A0ACC0AGE3_CATRO</name>
<protein>
    <submittedName>
        <fullName evidence="1">Uncharacterized protein</fullName>
    </submittedName>
</protein>
<accession>A0ACC0AGE3</accession>
<gene>
    <name evidence="1" type="ORF">M9H77_27865</name>
</gene>
<reference evidence="2" key="1">
    <citation type="journal article" date="2023" name="Nat. Plants">
        <title>Single-cell RNA sequencing provides a high-resolution roadmap for understanding the multicellular compartmentation of specialized metabolism.</title>
        <authorList>
            <person name="Sun S."/>
            <person name="Shen X."/>
            <person name="Li Y."/>
            <person name="Li Y."/>
            <person name="Wang S."/>
            <person name="Li R."/>
            <person name="Zhang H."/>
            <person name="Shen G."/>
            <person name="Guo B."/>
            <person name="Wei J."/>
            <person name="Xu J."/>
            <person name="St-Pierre B."/>
            <person name="Chen S."/>
            <person name="Sun C."/>
        </authorList>
    </citation>
    <scope>NUCLEOTIDE SEQUENCE [LARGE SCALE GENOMIC DNA]</scope>
</reference>
<dbReference type="EMBL" id="CM044706">
    <property type="protein sequence ID" value="KAI5659072.1"/>
    <property type="molecule type" value="Genomic_DNA"/>
</dbReference>
<evidence type="ECO:0000313" key="2">
    <source>
        <dbReference type="Proteomes" id="UP001060085"/>
    </source>
</evidence>
<comment type="caution">
    <text evidence="1">The sequence shown here is derived from an EMBL/GenBank/DDBJ whole genome shotgun (WGS) entry which is preliminary data.</text>
</comment>
<proteinExistence type="predicted"/>
<dbReference type="Proteomes" id="UP001060085">
    <property type="component" value="Linkage Group LG06"/>
</dbReference>
<organism evidence="1 2">
    <name type="scientific">Catharanthus roseus</name>
    <name type="common">Madagascar periwinkle</name>
    <name type="synonym">Vinca rosea</name>
    <dbReference type="NCBI Taxonomy" id="4058"/>
    <lineage>
        <taxon>Eukaryota</taxon>
        <taxon>Viridiplantae</taxon>
        <taxon>Streptophyta</taxon>
        <taxon>Embryophyta</taxon>
        <taxon>Tracheophyta</taxon>
        <taxon>Spermatophyta</taxon>
        <taxon>Magnoliopsida</taxon>
        <taxon>eudicotyledons</taxon>
        <taxon>Gunneridae</taxon>
        <taxon>Pentapetalae</taxon>
        <taxon>asterids</taxon>
        <taxon>lamiids</taxon>
        <taxon>Gentianales</taxon>
        <taxon>Apocynaceae</taxon>
        <taxon>Rauvolfioideae</taxon>
        <taxon>Vinceae</taxon>
        <taxon>Catharanthinae</taxon>
        <taxon>Catharanthus</taxon>
    </lineage>
</organism>
<sequence length="518" mass="58640">MYYKYPKLCLLFFTTNIIFSEATHLIISSQSSFFISLSSTKNFLKIMGSCGFEVYVKKSEVVTAVLPMHEHLLPMSNLDLLLPPLEVGVFFCYKKHEITSSSSPATAAAIIIKNALAQALVSFYPLAGEIVQNRLGEPELLCNNRGVDYIHAYAETELQELDLFHVDTSIKGKFIPAKKKPGPLSVQVTELKCGGLIIGCTFDHRVADAHSANIFLTSWAEIARAEKPTYTPTFRRSIFNPRHPPQYHSSIDEMYVLISSLPPLPKQLKLPCNEQLMTSRIYYIPSQKINLLQSQASYNGCKRTKFESFSSFLWKTIAEGESEEIKRIKLGIIVDGRQRFNKDRLNLSSINSYFGNVLSIPFCEANVNQVKEMELKGVANMVHSCIKSATSEEHFLDLIDWVELNRPKAAIVKVYCKNNENEEAIVVSSGLRFPISKINFGWGMPHFGSYHFAWGGETGYVMPMPSVTKDGDWVVYMHLKKKHLDIVEKNCAHIFRPFTSCYYLDIINDCFINGTKLE</sequence>
<keyword evidence="2" id="KW-1185">Reference proteome</keyword>
<evidence type="ECO:0000313" key="1">
    <source>
        <dbReference type="EMBL" id="KAI5659072.1"/>
    </source>
</evidence>